<protein>
    <recommendedName>
        <fullName evidence="6 7">Long-chain-fatty-acid--CoA ligase</fullName>
        <ecNumber evidence="6 7">6.2.1.3</ecNumber>
    </recommendedName>
</protein>
<dbReference type="Gene3D" id="3.40.50.12780">
    <property type="entry name" value="N-terminal domain of ligase-like"/>
    <property type="match status" value="1"/>
</dbReference>
<dbReference type="EMBL" id="BNJQ01000019">
    <property type="protein sequence ID" value="GHP08170.1"/>
    <property type="molecule type" value="Genomic_DNA"/>
</dbReference>
<evidence type="ECO:0000256" key="4">
    <source>
        <dbReference type="ARBA" id="ARBA00022832"/>
    </source>
</evidence>
<organism evidence="10 11">
    <name type="scientific">Pycnococcus provasolii</name>
    <dbReference type="NCBI Taxonomy" id="41880"/>
    <lineage>
        <taxon>Eukaryota</taxon>
        <taxon>Viridiplantae</taxon>
        <taxon>Chlorophyta</taxon>
        <taxon>Pseudoscourfieldiophyceae</taxon>
        <taxon>Pseudoscourfieldiales</taxon>
        <taxon>Pycnococcaceae</taxon>
        <taxon>Pycnococcus</taxon>
    </lineage>
</organism>
<evidence type="ECO:0000256" key="2">
    <source>
        <dbReference type="ARBA" id="ARBA00022598"/>
    </source>
</evidence>
<dbReference type="PANTHER" id="PTHR43272:SF33">
    <property type="entry name" value="AMP-BINDING DOMAIN-CONTAINING PROTEIN-RELATED"/>
    <property type="match status" value="1"/>
</dbReference>
<accession>A0A830HQW6</accession>
<dbReference type="InterPro" id="IPR000873">
    <property type="entry name" value="AMP-dep_synth/lig_dom"/>
</dbReference>
<evidence type="ECO:0000256" key="8">
    <source>
        <dbReference type="SAM" id="MobiDB-lite"/>
    </source>
</evidence>
<dbReference type="EC" id="6.2.1.3" evidence="6 7"/>
<feature type="region of interest" description="Disordered" evidence="8">
    <location>
        <begin position="1"/>
        <end position="22"/>
    </location>
</feature>
<dbReference type="OrthoDB" id="1700726at2759"/>
<sequence length="794" mass="86926">MSVPRRTMMDDNNAEDNNRSSSLHRRLSHLRSFLNPPETIVDNAISQAFTAALASEASLGTSSHSSPLPPSAALTLSPDGSVLEWLAPFAGASSTALASQYAAVVPEHLKDNRWNVRRCKDSPFQLVDRFPAPDDDVRTLHDNFERSASRHPNEPFLGHRQACAEVPYRFFPFKQVAEWRSAAGAGLQSLLASKASTSLQKGSAVGLYAQNCTEWMIAELACHAYGWVPVPLYDTLGPDAVQYICDHAELSVVFTSRKVLPTLLATMGRPPASPGESRPCSSVRMIVVFDACEMGEDAKNAAEPLPPIVPGNPACVIVDFAQLIRLGTQAPKPHTPPTADAIGTICYTSGTTGVPKGAVLLHRNMIASCSGYADRFDLGPGDVHISYLPLAHIYERLNIVTATRCAFGVGFSRGDVTLLLDDIQVLRPTLFTSVPRLWNRIYDRIRDTINTSGTVKKALAEMALRSKIGAFEANDASGGMMSRYLWNPIVFSKMREKLGGRVRYATTGASPISRDVLLFLRACFGSIIEGYGMTETSCLLTMTDMNDTSTGHVGSPISCVEVKLDDVPEMNYTNADQPFPRGEICVRGPSVFVGYFKNPEATKEALDDEGWLHTGDIGMWIEGNRLQIIDRKKNLFKLQQGEYVAPEKIENVYGRSSFVAQSFVHGDSLRTFLVAIVVPDFEVLLPWAVKMKVVDGEAPEVKEAIANPLNAAPSLLKSVCESTEVLKHITKDMDREASASGLLGFERARVILLHHVAFSVENNMLTPTFKLKRPEARKAFASEIERMYAESSTP</sequence>
<reference evidence="10" key="1">
    <citation type="submission" date="2020-10" db="EMBL/GenBank/DDBJ databases">
        <title>Unveiling of a novel bifunctional photoreceptor, Dualchrome1, isolated from a cosmopolitan green alga.</title>
        <authorList>
            <person name="Suzuki S."/>
            <person name="Kawachi M."/>
        </authorList>
    </citation>
    <scope>NUCLEOTIDE SEQUENCE</scope>
    <source>
        <strain evidence="10">NIES 2893</strain>
    </source>
</reference>
<comment type="caution">
    <text evidence="10">The sequence shown here is derived from an EMBL/GenBank/DDBJ whole genome shotgun (WGS) entry which is preliminary data.</text>
</comment>
<dbReference type="PANTHER" id="PTHR43272">
    <property type="entry name" value="LONG-CHAIN-FATTY-ACID--COA LIGASE"/>
    <property type="match status" value="1"/>
</dbReference>
<feature type="domain" description="AMP-dependent synthetase/ligase" evidence="9">
    <location>
        <begin position="144"/>
        <end position="596"/>
    </location>
</feature>
<evidence type="ECO:0000256" key="3">
    <source>
        <dbReference type="ARBA" id="ARBA00022741"/>
    </source>
</evidence>
<keyword evidence="4 7" id="KW-0276">Fatty acid metabolism</keyword>
<dbReference type="AlphaFoldDB" id="A0A830HQW6"/>
<dbReference type="GO" id="GO:0016020">
    <property type="term" value="C:membrane"/>
    <property type="evidence" value="ECO:0007669"/>
    <property type="project" value="TreeGrafter"/>
</dbReference>
<keyword evidence="7" id="KW-0443">Lipid metabolism</keyword>
<keyword evidence="3 7" id="KW-0547">Nucleotide-binding</keyword>
<dbReference type="InterPro" id="IPR020845">
    <property type="entry name" value="AMP-binding_CS"/>
</dbReference>
<evidence type="ECO:0000256" key="7">
    <source>
        <dbReference type="RuleBase" id="RU369030"/>
    </source>
</evidence>
<evidence type="ECO:0000259" key="9">
    <source>
        <dbReference type="Pfam" id="PF00501"/>
    </source>
</evidence>
<dbReference type="CDD" id="cd05927">
    <property type="entry name" value="LC-FACS_euk"/>
    <property type="match status" value="1"/>
</dbReference>
<name>A0A830HQW6_9CHLO</name>
<keyword evidence="5 7" id="KW-0067">ATP-binding</keyword>
<keyword evidence="2 7" id="KW-0436">Ligase</keyword>
<dbReference type="GO" id="GO:0005783">
    <property type="term" value="C:endoplasmic reticulum"/>
    <property type="evidence" value="ECO:0007669"/>
    <property type="project" value="TreeGrafter"/>
</dbReference>
<dbReference type="Proteomes" id="UP000660262">
    <property type="component" value="Unassembled WGS sequence"/>
</dbReference>
<proteinExistence type="inferred from homology"/>
<gene>
    <name evidence="10" type="ORF">PPROV_000691300</name>
</gene>
<evidence type="ECO:0000313" key="10">
    <source>
        <dbReference type="EMBL" id="GHP08170.1"/>
    </source>
</evidence>
<dbReference type="InterPro" id="IPR045311">
    <property type="entry name" value="LC-FACS_euk"/>
</dbReference>
<dbReference type="PROSITE" id="PS00455">
    <property type="entry name" value="AMP_BINDING"/>
    <property type="match status" value="1"/>
</dbReference>
<evidence type="ECO:0000256" key="5">
    <source>
        <dbReference type="ARBA" id="ARBA00022840"/>
    </source>
</evidence>
<dbReference type="GO" id="GO:0004467">
    <property type="term" value="F:long-chain fatty acid-CoA ligase activity"/>
    <property type="evidence" value="ECO:0007669"/>
    <property type="project" value="UniProtKB-EC"/>
</dbReference>
<comment type="function">
    <text evidence="7">Catalyzes the conversion of long-chain fatty acids to their active form acyl-CoAs for both synthesis of cellular lipids, and degradation via beta-oxidation.</text>
</comment>
<evidence type="ECO:0000313" key="11">
    <source>
        <dbReference type="Proteomes" id="UP000660262"/>
    </source>
</evidence>
<dbReference type="GO" id="GO:0005524">
    <property type="term" value="F:ATP binding"/>
    <property type="evidence" value="ECO:0007669"/>
    <property type="project" value="UniProtKB-KW"/>
</dbReference>
<keyword evidence="11" id="KW-1185">Reference proteome</keyword>
<dbReference type="InterPro" id="IPR042099">
    <property type="entry name" value="ANL_N_sf"/>
</dbReference>
<dbReference type="SUPFAM" id="SSF56801">
    <property type="entry name" value="Acetyl-CoA synthetase-like"/>
    <property type="match status" value="1"/>
</dbReference>
<comment type="catalytic activity">
    <reaction evidence="7">
        <text>a long-chain fatty acid + ATP + CoA = a long-chain fatty acyl-CoA + AMP + diphosphate</text>
        <dbReference type="Rhea" id="RHEA:15421"/>
        <dbReference type="ChEBI" id="CHEBI:30616"/>
        <dbReference type="ChEBI" id="CHEBI:33019"/>
        <dbReference type="ChEBI" id="CHEBI:57287"/>
        <dbReference type="ChEBI" id="CHEBI:57560"/>
        <dbReference type="ChEBI" id="CHEBI:83139"/>
        <dbReference type="ChEBI" id="CHEBI:456215"/>
        <dbReference type="EC" id="6.2.1.3"/>
    </reaction>
</comment>
<dbReference type="Pfam" id="PF00501">
    <property type="entry name" value="AMP-binding"/>
    <property type="match status" value="1"/>
</dbReference>
<comment type="similarity">
    <text evidence="1 7">Belongs to the ATP-dependent AMP-binding enzyme family.</text>
</comment>
<evidence type="ECO:0000256" key="6">
    <source>
        <dbReference type="ARBA" id="ARBA00026121"/>
    </source>
</evidence>
<evidence type="ECO:0000256" key="1">
    <source>
        <dbReference type="ARBA" id="ARBA00006432"/>
    </source>
</evidence>